<evidence type="ECO:0008006" key="4">
    <source>
        <dbReference type="Google" id="ProtNLM"/>
    </source>
</evidence>
<evidence type="ECO:0000313" key="2">
    <source>
        <dbReference type="EMBL" id="TCN48796.1"/>
    </source>
</evidence>
<keyword evidence="3" id="KW-1185">Reference proteome</keyword>
<dbReference type="EMBL" id="SLVX01000001">
    <property type="protein sequence ID" value="TCN48796.1"/>
    <property type="molecule type" value="Genomic_DNA"/>
</dbReference>
<gene>
    <name evidence="2" type="ORF">EV665_101535</name>
</gene>
<sequence>MALALEHRPVRHASRTRHAGSPSHPLRDTFERIVSAWRRYRTERELEGLSFDQRKDIGFRSSDKTTR</sequence>
<dbReference type="AlphaFoldDB" id="A0A4R2D4Z5"/>
<protein>
    <recommendedName>
        <fullName evidence="4">DUF1127 domain-containing protein</fullName>
    </recommendedName>
</protein>
<name>A0A4R2D4Z5_SHIGR</name>
<evidence type="ECO:0000256" key="1">
    <source>
        <dbReference type="SAM" id="MobiDB-lite"/>
    </source>
</evidence>
<dbReference type="Proteomes" id="UP000295351">
    <property type="component" value="Unassembled WGS sequence"/>
</dbReference>
<dbReference type="RefSeq" id="WP_133032978.1">
    <property type="nucleotide sequence ID" value="NZ_BAABEI010000012.1"/>
</dbReference>
<accession>A0A4R2D4Z5</accession>
<organism evidence="2 3">
    <name type="scientific">Shinella granuli</name>
    <dbReference type="NCBI Taxonomy" id="323621"/>
    <lineage>
        <taxon>Bacteria</taxon>
        <taxon>Pseudomonadati</taxon>
        <taxon>Pseudomonadota</taxon>
        <taxon>Alphaproteobacteria</taxon>
        <taxon>Hyphomicrobiales</taxon>
        <taxon>Rhizobiaceae</taxon>
        <taxon>Shinella</taxon>
    </lineage>
</organism>
<evidence type="ECO:0000313" key="3">
    <source>
        <dbReference type="Proteomes" id="UP000295351"/>
    </source>
</evidence>
<reference evidence="2 3" key="1">
    <citation type="submission" date="2019-03" db="EMBL/GenBank/DDBJ databases">
        <title>Genomic Encyclopedia of Type Strains, Phase IV (KMG-IV): sequencing the most valuable type-strain genomes for metagenomic binning, comparative biology and taxonomic classification.</title>
        <authorList>
            <person name="Goeker M."/>
        </authorList>
    </citation>
    <scope>NUCLEOTIDE SEQUENCE [LARGE SCALE GENOMIC DNA]</scope>
    <source>
        <strain evidence="2 3">DSM 18401</strain>
    </source>
</reference>
<feature type="compositionally biased region" description="Basic residues" evidence="1">
    <location>
        <begin position="9"/>
        <end position="18"/>
    </location>
</feature>
<feature type="region of interest" description="Disordered" evidence="1">
    <location>
        <begin position="1"/>
        <end position="27"/>
    </location>
</feature>
<comment type="caution">
    <text evidence="2">The sequence shown here is derived from an EMBL/GenBank/DDBJ whole genome shotgun (WGS) entry which is preliminary data.</text>
</comment>
<proteinExistence type="predicted"/>